<proteinExistence type="predicted"/>
<gene>
    <name evidence="1" type="ORF">PXEA_LOCUS4987</name>
</gene>
<protein>
    <submittedName>
        <fullName evidence="1">Uncharacterized protein</fullName>
    </submittedName>
</protein>
<evidence type="ECO:0000313" key="1">
    <source>
        <dbReference type="EMBL" id="VEL11547.1"/>
    </source>
</evidence>
<name>A0A448WH27_9PLAT</name>
<accession>A0A448WH27</accession>
<evidence type="ECO:0000313" key="2">
    <source>
        <dbReference type="Proteomes" id="UP000784294"/>
    </source>
</evidence>
<sequence>MARLADYVNYEAGEASGMYHVHDPTLEVIMHTVQTGQGAFLKVP</sequence>
<dbReference type="Proteomes" id="UP000784294">
    <property type="component" value="Unassembled WGS sequence"/>
</dbReference>
<keyword evidence="2" id="KW-1185">Reference proteome</keyword>
<comment type="caution">
    <text evidence="1">The sequence shown here is derived from an EMBL/GenBank/DDBJ whole genome shotgun (WGS) entry which is preliminary data.</text>
</comment>
<reference evidence="1" key="1">
    <citation type="submission" date="2018-11" db="EMBL/GenBank/DDBJ databases">
        <authorList>
            <consortium name="Pathogen Informatics"/>
        </authorList>
    </citation>
    <scope>NUCLEOTIDE SEQUENCE</scope>
</reference>
<organism evidence="1 2">
    <name type="scientific">Protopolystoma xenopodis</name>
    <dbReference type="NCBI Taxonomy" id="117903"/>
    <lineage>
        <taxon>Eukaryota</taxon>
        <taxon>Metazoa</taxon>
        <taxon>Spiralia</taxon>
        <taxon>Lophotrochozoa</taxon>
        <taxon>Platyhelminthes</taxon>
        <taxon>Monogenea</taxon>
        <taxon>Polyopisthocotylea</taxon>
        <taxon>Polystomatidea</taxon>
        <taxon>Polystomatidae</taxon>
        <taxon>Protopolystoma</taxon>
    </lineage>
</organism>
<dbReference type="EMBL" id="CAAALY010012117">
    <property type="protein sequence ID" value="VEL11547.1"/>
    <property type="molecule type" value="Genomic_DNA"/>
</dbReference>
<dbReference type="AlphaFoldDB" id="A0A448WH27"/>
<feature type="non-terminal residue" evidence="1">
    <location>
        <position position="44"/>
    </location>
</feature>